<dbReference type="AlphaFoldDB" id="A0A7W9SLP4"/>
<evidence type="ECO:0000256" key="1">
    <source>
        <dbReference type="SAM" id="MobiDB-lite"/>
    </source>
</evidence>
<comment type="caution">
    <text evidence="2">The sequence shown here is derived from an EMBL/GenBank/DDBJ whole genome shotgun (WGS) entry which is preliminary data.</text>
</comment>
<dbReference type="EMBL" id="JACHGW010000001">
    <property type="protein sequence ID" value="MBB6048459.1"/>
    <property type="molecule type" value="Genomic_DNA"/>
</dbReference>
<evidence type="ECO:0000313" key="2">
    <source>
        <dbReference type="EMBL" id="MBB6048459.1"/>
    </source>
</evidence>
<protein>
    <submittedName>
        <fullName evidence="2">Uncharacterized protein</fullName>
    </submittedName>
</protein>
<proteinExistence type="predicted"/>
<organism evidence="2 3">
    <name type="scientific">Armatimonas rosea</name>
    <dbReference type="NCBI Taxonomy" id="685828"/>
    <lineage>
        <taxon>Bacteria</taxon>
        <taxon>Bacillati</taxon>
        <taxon>Armatimonadota</taxon>
        <taxon>Armatimonadia</taxon>
        <taxon>Armatimonadales</taxon>
        <taxon>Armatimonadaceae</taxon>
        <taxon>Armatimonas</taxon>
    </lineage>
</organism>
<dbReference type="Proteomes" id="UP000520814">
    <property type="component" value="Unassembled WGS sequence"/>
</dbReference>
<name>A0A7W9SLP4_ARMRO</name>
<accession>A0A7W9SLP4</accession>
<evidence type="ECO:0000313" key="3">
    <source>
        <dbReference type="Proteomes" id="UP000520814"/>
    </source>
</evidence>
<sequence length="50" mass="5860">MWKQSSYESPNGMEQKKTLPLRSRSGSLKSGWQRIRRHVLPLQFFQSVAP</sequence>
<reference evidence="2 3" key="1">
    <citation type="submission" date="2020-08" db="EMBL/GenBank/DDBJ databases">
        <title>Genomic Encyclopedia of Type Strains, Phase IV (KMG-IV): sequencing the most valuable type-strain genomes for metagenomic binning, comparative biology and taxonomic classification.</title>
        <authorList>
            <person name="Goeker M."/>
        </authorList>
    </citation>
    <scope>NUCLEOTIDE SEQUENCE [LARGE SCALE GENOMIC DNA]</scope>
    <source>
        <strain evidence="2 3">DSM 23562</strain>
    </source>
</reference>
<gene>
    <name evidence="2" type="ORF">HNQ39_000221</name>
</gene>
<feature type="region of interest" description="Disordered" evidence="1">
    <location>
        <begin position="1"/>
        <end position="25"/>
    </location>
</feature>
<keyword evidence="3" id="KW-1185">Reference proteome</keyword>